<dbReference type="Proteomes" id="UP000198318">
    <property type="component" value="Unassembled WGS sequence"/>
</dbReference>
<dbReference type="Pfam" id="PF03372">
    <property type="entry name" value="Exo_endo_phos"/>
    <property type="match status" value="1"/>
</dbReference>
<dbReference type="GO" id="GO:0004519">
    <property type="term" value="F:endonuclease activity"/>
    <property type="evidence" value="ECO:0007669"/>
    <property type="project" value="UniProtKB-KW"/>
</dbReference>
<dbReference type="OrthoDB" id="3676652at2"/>
<dbReference type="Gene3D" id="3.60.10.10">
    <property type="entry name" value="Endonuclease/exonuclease/phosphatase"/>
    <property type="match status" value="1"/>
</dbReference>
<keyword evidence="2" id="KW-0540">Nuclease</keyword>
<dbReference type="SUPFAM" id="SSF56219">
    <property type="entry name" value="DNase I-like"/>
    <property type="match status" value="1"/>
</dbReference>
<proteinExistence type="predicted"/>
<keyword evidence="2" id="KW-0255">Endonuclease</keyword>
<sequence length="257" mass="28560">MAMRDDARRIRVLTFNTLFRDRVRARMDALARLVDESDYDVVCLQEVISPQVLARFRRATPSFPFMARAGGFPLVRGGLVTLSRWPIAKSHFLPYRLARPARQEWLLNKGALFTRLRVPGGSLTVVNTHLSANLDMDWSPSNAYTKVEQSELEQLAAAITRIDPAEPLIAVGDFNVPRDTRYFTGFASAAGLEDAFGGGTEPTYRPECADIGAIDQFLHRPGLKADPRLVFTEETRLPDGTTAHLSDHYGIAATVTL</sequence>
<keyword evidence="2" id="KW-0378">Hydrolase</keyword>
<dbReference type="PANTHER" id="PTHR16320:SF23">
    <property type="entry name" value="SPHINGOMYELINASE C 1"/>
    <property type="match status" value="1"/>
</dbReference>
<dbReference type="EMBL" id="FZOR01000025">
    <property type="protein sequence ID" value="SNT35485.1"/>
    <property type="molecule type" value="Genomic_DNA"/>
</dbReference>
<evidence type="ECO:0000313" key="3">
    <source>
        <dbReference type="Proteomes" id="UP000198318"/>
    </source>
</evidence>
<keyword evidence="2" id="KW-0269">Exonuclease</keyword>
<dbReference type="InterPro" id="IPR036691">
    <property type="entry name" value="Endo/exonu/phosph_ase_sf"/>
</dbReference>
<dbReference type="GO" id="GO:0004527">
    <property type="term" value="F:exonuclease activity"/>
    <property type="evidence" value="ECO:0007669"/>
    <property type="project" value="UniProtKB-KW"/>
</dbReference>
<dbReference type="AlphaFoldDB" id="A0A239LYQ5"/>
<evidence type="ECO:0000259" key="1">
    <source>
        <dbReference type="Pfam" id="PF03372"/>
    </source>
</evidence>
<dbReference type="PANTHER" id="PTHR16320">
    <property type="entry name" value="SPHINGOMYELINASE FAMILY MEMBER"/>
    <property type="match status" value="1"/>
</dbReference>
<dbReference type="GO" id="GO:0004767">
    <property type="term" value="F:sphingomyelin phosphodiesterase activity"/>
    <property type="evidence" value="ECO:0007669"/>
    <property type="project" value="InterPro"/>
</dbReference>
<dbReference type="InterPro" id="IPR005135">
    <property type="entry name" value="Endo/exonuclease/phosphatase"/>
</dbReference>
<keyword evidence="3" id="KW-1185">Reference proteome</keyword>
<gene>
    <name evidence="2" type="ORF">SAMN05443665_10251</name>
</gene>
<evidence type="ECO:0000313" key="2">
    <source>
        <dbReference type="EMBL" id="SNT35485.1"/>
    </source>
</evidence>
<feature type="domain" description="Endonuclease/exonuclease/phosphatase" evidence="1">
    <location>
        <begin position="13"/>
        <end position="248"/>
    </location>
</feature>
<protein>
    <submittedName>
        <fullName evidence="2">Metal-dependent hydrolase, endonuclease/exonuclease/phosphatase family</fullName>
    </submittedName>
</protein>
<dbReference type="InterPro" id="IPR038772">
    <property type="entry name" value="Sph/SMPD2-like"/>
</dbReference>
<accession>A0A239LYQ5</accession>
<name>A0A239LYQ5_9ACTN</name>
<reference evidence="2 3" key="1">
    <citation type="submission" date="2017-06" db="EMBL/GenBank/DDBJ databases">
        <authorList>
            <person name="Kim H.J."/>
            <person name="Triplett B.A."/>
        </authorList>
    </citation>
    <scope>NUCLEOTIDE SEQUENCE [LARGE SCALE GENOMIC DNA]</scope>
    <source>
        <strain evidence="2 3">DSM 44715</strain>
    </source>
</reference>
<organism evidence="2 3">
    <name type="scientific">Actinomadura meyerae</name>
    <dbReference type="NCBI Taxonomy" id="240840"/>
    <lineage>
        <taxon>Bacteria</taxon>
        <taxon>Bacillati</taxon>
        <taxon>Actinomycetota</taxon>
        <taxon>Actinomycetes</taxon>
        <taxon>Streptosporangiales</taxon>
        <taxon>Thermomonosporaceae</taxon>
        <taxon>Actinomadura</taxon>
    </lineage>
</organism>